<proteinExistence type="predicted"/>
<accession>A0A915BJV8</accession>
<dbReference type="WBParaSite" id="PgR043_g070_t02">
    <property type="protein sequence ID" value="PgR043_g070_t02"/>
    <property type="gene ID" value="PgR043_g070"/>
</dbReference>
<name>A0A915BJV8_PARUN</name>
<organism evidence="1 2">
    <name type="scientific">Parascaris univalens</name>
    <name type="common">Nematode worm</name>
    <dbReference type="NCBI Taxonomy" id="6257"/>
    <lineage>
        <taxon>Eukaryota</taxon>
        <taxon>Metazoa</taxon>
        <taxon>Ecdysozoa</taxon>
        <taxon>Nematoda</taxon>
        <taxon>Chromadorea</taxon>
        <taxon>Rhabditida</taxon>
        <taxon>Spirurina</taxon>
        <taxon>Ascaridomorpha</taxon>
        <taxon>Ascaridoidea</taxon>
        <taxon>Ascarididae</taxon>
        <taxon>Parascaris</taxon>
    </lineage>
</organism>
<sequence length="224" mass="25061">MILSRARIEMVFLRCIQQLRQMCKKTRGAICLVKLVETMADGDDWGCVKEEDLFLSCGSTKSLDELVESIVCSPTIEDLPVANDFPLADGSHNVQVVPCVLSSSAPNRCAPKILKKRGVIYNLPAERDRRASLKRVTFEVEKFTADECEDGKEREDGRARLAMQLGARAPKKRYVNYKELKAELSVAKTSTPNDDKLSVLNALKKTTAIKKKKTAKAKKLRKCK</sequence>
<evidence type="ECO:0000313" key="1">
    <source>
        <dbReference type="Proteomes" id="UP000887569"/>
    </source>
</evidence>
<dbReference type="Pfam" id="PF15375">
    <property type="entry name" value="FSAF1"/>
    <property type="match status" value="1"/>
</dbReference>
<evidence type="ECO:0000313" key="2">
    <source>
        <dbReference type="WBParaSite" id="PgR043_g070_t02"/>
    </source>
</evidence>
<keyword evidence="1" id="KW-1185">Reference proteome</keyword>
<dbReference type="AlphaFoldDB" id="A0A915BJV8"/>
<dbReference type="InterPro" id="IPR027973">
    <property type="entry name" value="FSAF1-like"/>
</dbReference>
<protein>
    <submittedName>
        <fullName evidence="2">Uncharacterized protein</fullName>
    </submittedName>
</protein>
<reference evidence="2" key="1">
    <citation type="submission" date="2022-11" db="UniProtKB">
        <authorList>
            <consortium name="WormBaseParasite"/>
        </authorList>
    </citation>
    <scope>IDENTIFICATION</scope>
</reference>
<dbReference type="Proteomes" id="UP000887569">
    <property type="component" value="Unplaced"/>
</dbReference>